<evidence type="ECO:0000256" key="1">
    <source>
        <dbReference type="ARBA" id="ARBA00022723"/>
    </source>
</evidence>
<dbReference type="GO" id="GO:0004842">
    <property type="term" value="F:ubiquitin-protein transferase activity"/>
    <property type="evidence" value="ECO:0007669"/>
    <property type="project" value="InterPro"/>
</dbReference>
<dbReference type="SUPFAM" id="SSF57850">
    <property type="entry name" value="RING/U-box"/>
    <property type="match status" value="1"/>
</dbReference>
<organism evidence="9 10">
    <name type="scientific">Coemansia spiralis</name>
    <dbReference type="NCBI Taxonomy" id="417178"/>
    <lineage>
        <taxon>Eukaryota</taxon>
        <taxon>Fungi</taxon>
        <taxon>Fungi incertae sedis</taxon>
        <taxon>Zoopagomycota</taxon>
        <taxon>Kickxellomycotina</taxon>
        <taxon>Kickxellomycetes</taxon>
        <taxon>Kickxellales</taxon>
        <taxon>Kickxellaceae</taxon>
        <taxon>Coemansia</taxon>
    </lineage>
</organism>
<protein>
    <recommendedName>
        <fullName evidence="8">RING-type domain-containing protein</fullName>
    </recommendedName>
</protein>
<dbReference type="InterPro" id="IPR017907">
    <property type="entry name" value="Znf_RING_CS"/>
</dbReference>
<feature type="region of interest" description="Disordered" evidence="7">
    <location>
        <begin position="189"/>
        <end position="224"/>
    </location>
</feature>
<dbReference type="InterPro" id="IPR018957">
    <property type="entry name" value="Znf_C3HC4_RING-type"/>
</dbReference>
<dbReference type="InterPro" id="IPR015943">
    <property type="entry name" value="WD40/YVTN_repeat-like_dom_sf"/>
</dbReference>
<proteinExistence type="predicted"/>
<evidence type="ECO:0000256" key="6">
    <source>
        <dbReference type="SAM" id="Coils"/>
    </source>
</evidence>
<comment type="subcellular location">
    <subcellularLocation>
        <location evidence="4">Nucleus</location>
        <location evidence="4">Nuclear body</location>
    </subcellularLocation>
</comment>
<dbReference type="PANTHER" id="PTHR16047:SF7">
    <property type="entry name" value="E3 UBIQUITIN-PROTEIN LIGASE RFWD3"/>
    <property type="match status" value="1"/>
</dbReference>
<gene>
    <name evidence="9" type="ORF">GGI25_003119</name>
</gene>
<dbReference type="GO" id="GO:0036297">
    <property type="term" value="P:interstrand cross-link repair"/>
    <property type="evidence" value="ECO:0007669"/>
    <property type="project" value="InterPro"/>
</dbReference>
<keyword evidence="2 5" id="KW-0863">Zinc-finger</keyword>
<dbReference type="PROSITE" id="PS00518">
    <property type="entry name" value="ZF_RING_1"/>
    <property type="match status" value="1"/>
</dbReference>
<feature type="region of interest" description="Disordered" evidence="7">
    <location>
        <begin position="413"/>
        <end position="439"/>
    </location>
</feature>
<feature type="compositionally biased region" description="Low complexity" evidence="7">
    <location>
        <begin position="9"/>
        <end position="23"/>
    </location>
</feature>
<dbReference type="EMBL" id="JANBTW010000032">
    <property type="protein sequence ID" value="KAJ2677484.1"/>
    <property type="molecule type" value="Genomic_DNA"/>
</dbReference>
<evidence type="ECO:0000256" key="7">
    <source>
        <dbReference type="SAM" id="MobiDB-lite"/>
    </source>
</evidence>
<keyword evidence="1" id="KW-0479">Metal-binding</keyword>
<dbReference type="OrthoDB" id="8062037at2759"/>
<evidence type="ECO:0000259" key="8">
    <source>
        <dbReference type="PROSITE" id="PS50089"/>
    </source>
</evidence>
<accession>A0A9W8G7M3</accession>
<evidence type="ECO:0000313" key="10">
    <source>
        <dbReference type="Proteomes" id="UP001151518"/>
    </source>
</evidence>
<evidence type="ECO:0000256" key="2">
    <source>
        <dbReference type="ARBA" id="ARBA00022771"/>
    </source>
</evidence>
<dbReference type="GO" id="GO:0016567">
    <property type="term" value="P:protein ubiquitination"/>
    <property type="evidence" value="ECO:0007669"/>
    <property type="project" value="InterPro"/>
</dbReference>
<dbReference type="Gene3D" id="3.30.40.10">
    <property type="entry name" value="Zinc/RING finger domain, C3HC4 (zinc finger)"/>
    <property type="match status" value="1"/>
</dbReference>
<name>A0A9W8G7M3_9FUNG</name>
<feature type="domain" description="RING-type" evidence="8">
    <location>
        <begin position="253"/>
        <end position="314"/>
    </location>
</feature>
<sequence>MDETSITINPSQPTNNSNQPSHQAPSSSIPSLSQVLNNTSPRSRQYNSNDNRSWQSDLMHQSGRLHIPRGNSSMSTDSVANAALTEELSEPSQQESDNLSLVHRRARSGGKENEGSHGYVYNKRARTGLSDIAVNGSGLGGLRIQLPASAVGGSSSNICRASDRPRSELTTSIAARAVANGGMVVSDKQSRFFQNPSVSGDVNEDRNNSGGESDDDFAIPPPQPLPRALTTSISILQSDVPTTSDMGDERNTCTICTDPWSISGPNRVVSLKCGHLFCNKCIRTWMLRAKRGDSNVSAGGLGNKAKKSKCPDCNHPFVKGDIRPIYARSITAVDAEKLNVANKEINTLQRRVHKLEAQLSMLETKYQDRCQYTNRKIDELKDVTEKLGWSTLENKNLKIQLVELLRRQNNDHDMRGEATATHQRSSNVNPPPTESPAADLDYFSLSSLRDLDMPEALDADNSSIVNSNEKNTNIATKNNAIEELDIDRLLYSPCMKLRSTIRLAANPGESMRHLVFHPHEHLLYASYSSASMHTLAQINIHNTGAQAYMMDPLHTAEIRGAEASPHQSGVRFMLTASTDKTAVLVSIGTTSIGGHLASTSLSTSNNTLGLQAQSVQKRTIPKVANRLELGEQGWSCTWDPIDSAVCYIGCAKGKVLAFDLRNTKAPLHTWDGPKHGACLLADVQSRNGALADAQQFKDLGKQKVATGFSPVHSIAAVPWEDCRSQMRSRLVIANAAHVYALPVQHYRMSLEQANAAKETERHEQNSSLWVQLTNSDHKNGGDYSSRSCYSMSFDAQFGCVAASFRAQGSSKQPVLVHELYKTNLGVQKDSELSSMARNAAIDWQLQQRFAVDSAQTMWAKSTVFSYQAEEPYRHRQALFCAGVEASCTVKVWDAASTCKTKELLDLNDTAESAAEPILDVKGWQWGGDPSGKENGDNIPFGPTFFSSLTRSTIRLYEVR</sequence>
<evidence type="ECO:0000256" key="3">
    <source>
        <dbReference type="ARBA" id="ARBA00022833"/>
    </source>
</evidence>
<feature type="region of interest" description="Disordered" evidence="7">
    <location>
        <begin position="1"/>
        <end position="55"/>
    </location>
</feature>
<feature type="compositionally biased region" description="Polar residues" evidence="7">
    <location>
        <begin position="24"/>
        <end position="55"/>
    </location>
</feature>
<feature type="coiled-coil region" evidence="6">
    <location>
        <begin position="338"/>
        <end position="365"/>
    </location>
</feature>
<dbReference type="GO" id="GO:0008270">
    <property type="term" value="F:zinc ion binding"/>
    <property type="evidence" value="ECO:0007669"/>
    <property type="project" value="UniProtKB-KW"/>
</dbReference>
<keyword evidence="3" id="KW-0862">Zinc</keyword>
<dbReference type="Gene3D" id="2.130.10.10">
    <property type="entry name" value="YVTN repeat-like/Quinoprotein amine dehydrogenase"/>
    <property type="match status" value="1"/>
</dbReference>
<evidence type="ECO:0000313" key="9">
    <source>
        <dbReference type="EMBL" id="KAJ2677484.1"/>
    </source>
</evidence>
<dbReference type="AlphaFoldDB" id="A0A9W8G7M3"/>
<feature type="compositionally biased region" description="Polar residues" evidence="7">
    <location>
        <begin position="191"/>
        <end position="200"/>
    </location>
</feature>
<dbReference type="InterPro" id="IPR001841">
    <property type="entry name" value="Znf_RING"/>
</dbReference>
<dbReference type="GO" id="GO:0016604">
    <property type="term" value="C:nuclear body"/>
    <property type="evidence" value="ECO:0007669"/>
    <property type="project" value="UniProtKB-SubCell"/>
</dbReference>
<dbReference type="SMART" id="SM00184">
    <property type="entry name" value="RING"/>
    <property type="match status" value="1"/>
</dbReference>
<keyword evidence="6" id="KW-0175">Coiled coil</keyword>
<evidence type="ECO:0000256" key="4">
    <source>
        <dbReference type="ARBA" id="ARBA00034306"/>
    </source>
</evidence>
<dbReference type="InterPro" id="IPR036322">
    <property type="entry name" value="WD40_repeat_dom_sf"/>
</dbReference>
<dbReference type="Proteomes" id="UP001151518">
    <property type="component" value="Unassembled WGS sequence"/>
</dbReference>
<dbReference type="Pfam" id="PF00097">
    <property type="entry name" value="zf-C3HC4"/>
    <property type="match status" value="1"/>
</dbReference>
<dbReference type="PROSITE" id="PS50089">
    <property type="entry name" value="ZF_RING_2"/>
    <property type="match status" value="1"/>
</dbReference>
<comment type="caution">
    <text evidence="9">The sequence shown here is derived from an EMBL/GenBank/DDBJ whole genome shotgun (WGS) entry which is preliminary data.</text>
</comment>
<dbReference type="InterPro" id="IPR013083">
    <property type="entry name" value="Znf_RING/FYVE/PHD"/>
</dbReference>
<dbReference type="PANTHER" id="PTHR16047">
    <property type="entry name" value="RFWD3 PROTEIN"/>
    <property type="match status" value="1"/>
</dbReference>
<evidence type="ECO:0000256" key="5">
    <source>
        <dbReference type="PROSITE-ProRule" id="PRU00175"/>
    </source>
</evidence>
<dbReference type="SUPFAM" id="SSF50978">
    <property type="entry name" value="WD40 repeat-like"/>
    <property type="match status" value="1"/>
</dbReference>
<dbReference type="InterPro" id="IPR037381">
    <property type="entry name" value="RFWD3"/>
</dbReference>
<reference evidence="9" key="1">
    <citation type="submission" date="2022-07" db="EMBL/GenBank/DDBJ databases">
        <title>Phylogenomic reconstructions and comparative analyses of Kickxellomycotina fungi.</title>
        <authorList>
            <person name="Reynolds N.K."/>
            <person name="Stajich J.E."/>
            <person name="Barry K."/>
            <person name="Grigoriev I.V."/>
            <person name="Crous P."/>
            <person name="Smith M.E."/>
        </authorList>
    </citation>
    <scope>NUCLEOTIDE SEQUENCE</scope>
    <source>
        <strain evidence="9">NRRL 3115</strain>
    </source>
</reference>